<gene>
    <name evidence="2" type="ORF">LSINAPIS_LOCUS5791</name>
</gene>
<dbReference type="AlphaFoldDB" id="A0A5E4Q956"/>
<sequence length="151" mass="17276">MLAKFLKPAMALRPILLCANTVKSPNVLVQRSSGHFIPPDQYSTPIPKRLHLVHVLTVYWETIPLFITTITSLTLCLLSCVWAIYNKVDVVYTTHNRETISRTMNLRVPSTHKIIMISDPWPPWPEMQNVLDKMYAAEKRARARAQSCAHP</sequence>
<keyword evidence="1" id="KW-1133">Transmembrane helix</keyword>
<organism evidence="2 3">
    <name type="scientific">Leptidea sinapis</name>
    <dbReference type="NCBI Taxonomy" id="189913"/>
    <lineage>
        <taxon>Eukaryota</taxon>
        <taxon>Metazoa</taxon>
        <taxon>Ecdysozoa</taxon>
        <taxon>Arthropoda</taxon>
        <taxon>Hexapoda</taxon>
        <taxon>Insecta</taxon>
        <taxon>Pterygota</taxon>
        <taxon>Neoptera</taxon>
        <taxon>Endopterygota</taxon>
        <taxon>Lepidoptera</taxon>
        <taxon>Glossata</taxon>
        <taxon>Ditrysia</taxon>
        <taxon>Papilionoidea</taxon>
        <taxon>Pieridae</taxon>
        <taxon>Dismorphiinae</taxon>
        <taxon>Leptidea</taxon>
    </lineage>
</organism>
<evidence type="ECO:0000256" key="1">
    <source>
        <dbReference type="SAM" id="Phobius"/>
    </source>
</evidence>
<dbReference type="OrthoDB" id="7384592at2759"/>
<keyword evidence="1" id="KW-0812">Transmembrane</keyword>
<reference evidence="2 3" key="1">
    <citation type="submission" date="2017-07" db="EMBL/GenBank/DDBJ databases">
        <authorList>
            <person name="Talla V."/>
            <person name="Backstrom N."/>
        </authorList>
    </citation>
    <scope>NUCLEOTIDE SEQUENCE [LARGE SCALE GENOMIC DNA]</scope>
</reference>
<name>A0A5E4Q956_9NEOP</name>
<evidence type="ECO:0000313" key="2">
    <source>
        <dbReference type="EMBL" id="VVC93648.1"/>
    </source>
</evidence>
<dbReference type="Proteomes" id="UP000324832">
    <property type="component" value="Unassembled WGS sequence"/>
</dbReference>
<dbReference type="EMBL" id="FZQP02001715">
    <property type="protein sequence ID" value="VVC93648.1"/>
    <property type="molecule type" value="Genomic_DNA"/>
</dbReference>
<proteinExistence type="predicted"/>
<protein>
    <submittedName>
        <fullName evidence="2">Uncharacterized protein</fullName>
    </submittedName>
</protein>
<keyword evidence="1" id="KW-0472">Membrane</keyword>
<evidence type="ECO:0000313" key="3">
    <source>
        <dbReference type="Proteomes" id="UP000324832"/>
    </source>
</evidence>
<keyword evidence="3" id="KW-1185">Reference proteome</keyword>
<accession>A0A5E4Q956</accession>
<feature type="transmembrane region" description="Helical" evidence="1">
    <location>
        <begin position="63"/>
        <end position="85"/>
    </location>
</feature>